<dbReference type="GO" id="GO:0003677">
    <property type="term" value="F:DNA binding"/>
    <property type="evidence" value="ECO:0007669"/>
    <property type="project" value="UniProtKB-KW"/>
</dbReference>
<feature type="domain" description="Cas12f1-like TNB" evidence="3">
    <location>
        <begin position="516"/>
        <end position="578"/>
    </location>
</feature>
<reference evidence="4" key="1">
    <citation type="submission" date="2022-07" db="EMBL/GenBank/DDBJ databases">
        <title>Mycobacterium kiyosense sp. nov., scotochromogenic slow-glowing species isolated from respiratory specimens.</title>
        <authorList>
            <person name="Fukano H."/>
            <person name="Kazumi Y."/>
            <person name="Sakagami N."/>
            <person name="Ato M."/>
            <person name="Mitarai S."/>
            <person name="Hoshino Y."/>
        </authorList>
    </citation>
    <scope>NUCLEOTIDE SEQUENCE</scope>
    <source>
        <strain evidence="4">SRL2020-028</strain>
    </source>
</reference>
<sequence length="677" mass="74298">MLVSVGDGFITYMAASVTDTTTATSGDVMPRRRGKSKAPNFKYEGPVSVIRLELDASDHRARERLERQWEAVFRLRRALQRDAAARCLAYWAAHHERAADPKALRERLGLTRKGLEAAAKSHIEASRWMRDHLTKAIGLHVADEVWETVDRHLFADGSGRRHGPPRVGSWWEFTRIPGRARSHTKATPTWETYRLVGTLDGHLAAYRHPQLSAEVTTGAAAAARPAGTSILAQPARLAAPTRPASSWADYDGVLAVVFAGLPAGDLVLPVRLPQGAGRWAQLAHFLADPDVWHKIDLVRVADRRAPGAWRYYAHLLVHQSGYQSPATRARRAEVPAGRRAGVDANVSNLAVASFPADQPDRLVIDQIDCTPQQQKAAARAATKARARQKALDRSRRNTNPDQYRPSQRQHKRAQRRAAAGLVAKQITNPGGPRAARADGVPLRAYRHDTLSQRFQRTRRDHAAESRSASQAKQARADQVAARIVAAHGNAITVEDCRISTWARLWGKRIAVFSPGMLVAALKRECESAGGTLYRAGTRTTALSQHCLCGNRVPKTLAQRTHHCPECGLHADRDVTSAMLAACVELTDPDDPRTARVDYKLAHALRAWLASQQEWEGSVNRHQPPPTPVDGPARTGSHHRVASAEQAALDPPPNRPSQKLGRRGPSRKQPAPKLIGAA</sequence>
<keyword evidence="1" id="KW-0238">DNA-binding</keyword>
<feature type="compositionally biased region" description="Polar residues" evidence="2">
    <location>
        <begin position="397"/>
        <end position="406"/>
    </location>
</feature>
<accession>A0AA37Q212</accession>
<protein>
    <recommendedName>
        <fullName evidence="3">Cas12f1-like TNB domain-containing protein</fullName>
    </recommendedName>
</protein>
<organism evidence="4 5">
    <name type="scientific">Mycobacterium kiyosense</name>
    <dbReference type="NCBI Taxonomy" id="2871094"/>
    <lineage>
        <taxon>Bacteria</taxon>
        <taxon>Bacillati</taxon>
        <taxon>Actinomycetota</taxon>
        <taxon>Actinomycetes</taxon>
        <taxon>Mycobacteriales</taxon>
        <taxon>Mycobacteriaceae</taxon>
        <taxon>Mycobacterium</taxon>
    </lineage>
</organism>
<dbReference type="AlphaFoldDB" id="A0AA37Q212"/>
<evidence type="ECO:0000313" key="5">
    <source>
        <dbReference type="Proteomes" id="UP001165663"/>
    </source>
</evidence>
<name>A0AA37Q212_9MYCO</name>
<dbReference type="Pfam" id="PF07282">
    <property type="entry name" value="Cas12f1-like_TNB"/>
    <property type="match status" value="1"/>
</dbReference>
<proteinExistence type="predicted"/>
<dbReference type="EMBL" id="BRXE01000190">
    <property type="protein sequence ID" value="GLB86803.1"/>
    <property type="molecule type" value="Genomic_DNA"/>
</dbReference>
<evidence type="ECO:0000259" key="3">
    <source>
        <dbReference type="Pfam" id="PF07282"/>
    </source>
</evidence>
<dbReference type="InterPro" id="IPR010095">
    <property type="entry name" value="Cas12f1-like_TNB"/>
</dbReference>
<gene>
    <name evidence="4" type="ORF">SRL2020028_60590</name>
</gene>
<feature type="region of interest" description="Disordered" evidence="2">
    <location>
        <begin position="374"/>
        <end position="419"/>
    </location>
</feature>
<evidence type="ECO:0000256" key="2">
    <source>
        <dbReference type="SAM" id="MobiDB-lite"/>
    </source>
</evidence>
<evidence type="ECO:0000256" key="1">
    <source>
        <dbReference type="ARBA" id="ARBA00023125"/>
    </source>
</evidence>
<feature type="region of interest" description="Disordered" evidence="2">
    <location>
        <begin position="613"/>
        <end position="677"/>
    </location>
</feature>
<evidence type="ECO:0000313" key="4">
    <source>
        <dbReference type="EMBL" id="GLB86803.1"/>
    </source>
</evidence>
<feature type="region of interest" description="Disordered" evidence="2">
    <location>
        <begin position="449"/>
        <end position="475"/>
    </location>
</feature>
<comment type="caution">
    <text evidence="4">The sequence shown here is derived from an EMBL/GenBank/DDBJ whole genome shotgun (WGS) entry which is preliminary data.</text>
</comment>
<dbReference type="Proteomes" id="UP001165663">
    <property type="component" value="Unassembled WGS sequence"/>
</dbReference>